<accession>A0ABS2GPM8</accession>
<keyword evidence="2" id="KW-1185">Reference proteome</keyword>
<sequence>MKNSRIVTAVILLTGAGLMALGLTRGELGVYFVKSINLCLECVGIG</sequence>
<protein>
    <submittedName>
        <fullName evidence="1">Thioredoxin</fullName>
    </submittedName>
</protein>
<dbReference type="EMBL" id="JACSNR010000007">
    <property type="protein sequence ID" value="MBM6923659.1"/>
    <property type="molecule type" value="Genomic_DNA"/>
</dbReference>
<dbReference type="RefSeq" id="WP_177502192.1">
    <property type="nucleotide sequence ID" value="NZ_JACSNR010000007.1"/>
</dbReference>
<dbReference type="InterPro" id="IPR047708">
    <property type="entry name" value="CD1871A-like"/>
</dbReference>
<evidence type="ECO:0000313" key="2">
    <source>
        <dbReference type="Proteomes" id="UP000724149"/>
    </source>
</evidence>
<comment type="caution">
    <text evidence="1">The sequence shown here is derived from an EMBL/GenBank/DDBJ whole genome shotgun (WGS) entry which is preliminary data.</text>
</comment>
<dbReference type="NCBIfam" id="NF040920">
    <property type="entry name" value="CD1871A_fam"/>
    <property type="match status" value="1"/>
</dbReference>
<dbReference type="Proteomes" id="UP000724149">
    <property type="component" value="Unassembled WGS sequence"/>
</dbReference>
<gene>
    <name evidence="1" type="ORF">H9X81_08155</name>
</gene>
<organism evidence="1 2">
    <name type="scientific">Hydrogenoanaerobacterium saccharovorans</name>
    <dbReference type="NCBI Taxonomy" id="474960"/>
    <lineage>
        <taxon>Bacteria</taxon>
        <taxon>Bacillati</taxon>
        <taxon>Bacillota</taxon>
        <taxon>Clostridia</taxon>
        <taxon>Eubacteriales</taxon>
        <taxon>Oscillospiraceae</taxon>
        <taxon>Hydrogenoanaerobacterium</taxon>
    </lineage>
</organism>
<name>A0ABS2GPM8_9FIRM</name>
<evidence type="ECO:0000313" key="1">
    <source>
        <dbReference type="EMBL" id="MBM6923659.1"/>
    </source>
</evidence>
<reference evidence="1 2" key="1">
    <citation type="journal article" date="2021" name="Sci. Rep.">
        <title>The distribution of antibiotic resistance genes in chicken gut microbiota commensals.</title>
        <authorList>
            <person name="Juricova H."/>
            <person name="Matiasovicova J."/>
            <person name="Kubasova T."/>
            <person name="Cejkova D."/>
            <person name="Rychlik I."/>
        </authorList>
    </citation>
    <scope>NUCLEOTIDE SEQUENCE [LARGE SCALE GENOMIC DNA]</scope>
    <source>
        <strain evidence="1 2">An564</strain>
    </source>
</reference>
<proteinExistence type="predicted"/>